<dbReference type="AlphaFoldDB" id="A0A0C9R2W6"/>
<organism evidence="1">
    <name type="scientific">Fopius arisanus</name>
    <dbReference type="NCBI Taxonomy" id="64838"/>
    <lineage>
        <taxon>Eukaryota</taxon>
        <taxon>Metazoa</taxon>
        <taxon>Ecdysozoa</taxon>
        <taxon>Arthropoda</taxon>
        <taxon>Hexapoda</taxon>
        <taxon>Insecta</taxon>
        <taxon>Pterygota</taxon>
        <taxon>Neoptera</taxon>
        <taxon>Endopterygota</taxon>
        <taxon>Hymenoptera</taxon>
        <taxon>Apocrita</taxon>
        <taxon>Ichneumonoidea</taxon>
        <taxon>Braconidae</taxon>
        <taxon>Opiinae</taxon>
        <taxon>Fopius</taxon>
    </lineage>
</organism>
<name>A0A0C9R2W6_9HYME</name>
<proteinExistence type="predicted"/>
<gene>
    <name evidence="1" type="primary">tig_6</name>
    <name evidence="1" type="ORF">g.46527</name>
</gene>
<reference evidence="1" key="1">
    <citation type="submission" date="2015-01" db="EMBL/GenBank/DDBJ databases">
        <title>Transcriptome Assembly of Fopius arisanus.</title>
        <authorList>
            <person name="Geib S."/>
        </authorList>
    </citation>
    <scope>NUCLEOTIDE SEQUENCE</scope>
</reference>
<sequence length="383" mass="44951">MNSSELLDKEFIHPRELQNNEYVVFNLPKIYVSASPDHADTSYYNIRAMKYDQLIYFMTKYQNILSIPIEECQNFIRQVFSDLERVKSFDATSTSDHESKTFIFQVLQLITDLHNKGLKFEQNFIPTNMNTHVSFDVIRKYTLNERHMLVSAVEGTWFSPLQQCNVTFYSQLCDEEIIQARIENNDTELNRVQYVLKIYENVLLFNPKFLLDYMIRYLTIIAFKVCLCIHSLNVEGMSDNDLVPHYLCLMLDIIIRTRVITAWQRDPQCAAMLADMACNYEDNFMSNGVLLEKNDIDRVRKILESLRENYADPVVQDMLRHVNINDYVSVLNDSIGVVDNVPYYIFNTQIFERILLSGTMKNINEVYTKTEAKERLNNVINSM</sequence>
<evidence type="ECO:0000313" key="1">
    <source>
        <dbReference type="EMBL" id="JAG72032.1"/>
    </source>
</evidence>
<dbReference type="EMBL" id="GBYB01002265">
    <property type="protein sequence ID" value="JAG72032.1"/>
    <property type="molecule type" value="Transcribed_RNA"/>
</dbReference>
<protein>
    <submittedName>
        <fullName evidence="1">Tig_6 protein</fullName>
    </submittedName>
</protein>
<accession>A0A0C9R2W6</accession>